<feature type="transmembrane region" description="Helical" evidence="1">
    <location>
        <begin position="257"/>
        <end position="277"/>
    </location>
</feature>
<dbReference type="InterPro" id="IPR037185">
    <property type="entry name" value="EmrE-like"/>
</dbReference>
<proteinExistence type="predicted"/>
<feature type="domain" description="EamA" evidence="2">
    <location>
        <begin position="183"/>
        <end position="300"/>
    </location>
</feature>
<evidence type="ECO:0000313" key="3">
    <source>
        <dbReference type="EMBL" id="EAR93594.1"/>
    </source>
</evidence>
<keyword evidence="4" id="KW-1185">Reference proteome</keyword>
<feature type="transmembrane region" description="Helical" evidence="1">
    <location>
        <begin position="399"/>
        <end position="418"/>
    </location>
</feature>
<evidence type="ECO:0000256" key="1">
    <source>
        <dbReference type="SAM" id="Phobius"/>
    </source>
</evidence>
<feature type="transmembrane region" description="Helical" evidence="1">
    <location>
        <begin position="125"/>
        <end position="142"/>
    </location>
</feature>
<keyword evidence="1" id="KW-1133">Transmembrane helix</keyword>
<dbReference type="InterPro" id="IPR000620">
    <property type="entry name" value="EamA_dom"/>
</dbReference>
<dbReference type="AlphaFoldDB" id="Q23A98"/>
<feature type="domain" description="EamA" evidence="2">
    <location>
        <begin position="339"/>
        <end position="471"/>
    </location>
</feature>
<dbReference type="HOGENOM" id="CLU_045771_0_0_1"/>
<dbReference type="Proteomes" id="UP000009168">
    <property type="component" value="Unassembled WGS sequence"/>
</dbReference>
<protein>
    <submittedName>
        <fullName evidence="3">Integral membrane protein DUF6 containing protein</fullName>
    </submittedName>
</protein>
<dbReference type="SUPFAM" id="SSF103481">
    <property type="entry name" value="Multidrug resistance efflux transporter EmrE"/>
    <property type="match status" value="2"/>
</dbReference>
<dbReference type="RefSeq" id="XP_001013839.1">
    <property type="nucleotide sequence ID" value="XM_001013839.1"/>
</dbReference>
<feature type="transmembrane region" description="Helical" evidence="1">
    <location>
        <begin position="232"/>
        <end position="251"/>
    </location>
</feature>
<accession>Q23A98</accession>
<feature type="transmembrane region" description="Helical" evidence="1">
    <location>
        <begin position="168"/>
        <end position="187"/>
    </location>
</feature>
<sequence>MEDKTDFFTPLTEEEKRPMHKSTFTAYVKPTFFKEKSMGDLGDDDVENSSPEKKNVLKAEEIRKQEILRKRQTDGYFQGQKVKKEKKKKHIFARKATYLPKADKLRISTMVVEEYRQYPTNYRDLGYGCIINFICYICNLYMQGFSRLMKYCGDICGKLEDKYTSANVGYGMMILSNTLYLVPTLFIKCNPHIDFSLAVMSRGILSIIFISQMAHVKRQELTDFPNSDIKLLVYRAFLTAISQLYFFFALGKLPLSINMVISNTGPIFVFIMSVFFFNGQMQTKDVIGIMIAICGVFCVVNPKLVESLLGFGKQTQVEDPSQEAKKEFHYAEGAERLLYICVFLVIYVGWAYGILIVKQLKKANTFAMNFFVSIAFFLVGAFTILFRPSTIFNLSFWDVMALIFLVGLFSFGSQYTFITSTFLNHNHGPLTMLGYLSVVKSYIIQVIFFNEVPSITEIAGSVLVLLGVAKIVIN</sequence>
<dbReference type="KEGG" id="tet:TTHERM_00427600"/>
<dbReference type="EMBL" id="GG662724">
    <property type="protein sequence ID" value="EAR93594.1"/>
    <property type="molecule type" value="Genomic_DNA"/>
</dbReference>
<evidence type="ECO:0000259" key="2">
    <source>
        <dbReference type="Pfam" id="PF00892"/>
    </source>
</evidence>
<dbReference type="GeneID" id="7830263"/>
<reference evidence="4" key="1">
    <citation type="journal article" date="2006" name="PLoS Biol.">
        <title>Macronuclear genome sequence of the ciliate Tetrahymena thermophila, a model eukaryote.</title>
        <authorList>
            <person name="Eisen J.A."/>
            <person name="Coyne R.S."/>
            <person name="Wu M."/>
            <person name="Wu D."/>
            <person name="Thiagarajan M."/>
            <person name="Wortman J.R."/>
            <person name="Badger J.H."/>
            <person name="Ren Q."/>
            <person name="Amedeo P."/>
            <person name="Jones K.M."/>
            <person name="Tallon L.J."/>
            <person name="Delcher A.L."/>
            <person name="Salzberg S.L."/>
            <person name="Silva J.C."/>
            <person name="Haas B.J."/>
            <person name="Majoros W.H."/>
            <person name="Farzad M."/>
            <person name="Carlton J.M."/>
            <person name="Smith R.K. Jr."/>
            <person name="Garg J."/>
            <person name="Pearlman R.E."/>
            <person name="Karrer K.M."/>
            <person name="Sun L."/>
            <person name="Manning G."/>
            <person name="Elde N.C."/>
            <person name="Turkewitz A.P."/>
            <person name="Asai D.J."/>
            <person name="Wilkes D.E."/>
            <person name="Wang Y."/>
            <person name="Cai H."/>
            <person name="Collins K."/>
            <person name="Stewart B.A."/>
            <person name="Lee S.R."/>
            <person name="Wilamowska K."/>
            <person name="Weinberg Z."/>
            <person name="Ruzzo W.L."/>
            <person name="Wloga D."/>
            <person name="Gaertig J."/>
            <person name="Frankel J."/>
            <person name="Tsao C.-C."/>
            <person name="Gorovsky M.A."/>
            <person name="Keeling P.J."/>
            <person name="Waller R.F."/>
            <person name="Patron N.J."/>
            <person name="Cherry J.M."/>
            <person name="Stover N.A."/>
            <person name="Krieger C.J."/>
            <person name="del Toro C."/>
            <person name="Ryder H.F."/>
            <person name="Williamson S.C."/>
            <person name="Barbeau R.A."/>
            <person name="Hamilton E.P."/>
            <person name="Orias E."/>
        </authorList>
    </citation>
    <scope>NUCLEOTIDE SEQUENCE [LARGE SCALE GENOMIC DNA]</scope>
    <source>
        <strain evidence="4">SB210</strain>
    </source>
</reference>
<dbReference type="Pfam" id="PF00892">
    <property type="entry name" value="EamA"/>
    <property type="match status" value="2"/>
</dbReference>
<evidence type="ECO:0000313" key="4">
    <source>
        <dbReference type="Proteomes" id="UP000009168"/>
    </source>
</evidence>
<gene>
    <name evidence="3" type="ORF">TTHERM_00427600</name>
</gene>
<dbReference type="OrthoDB" id="306876at2759"/>
<dbReference type="PANTHER" id="PTHR22911">
    <property type="entry name" value="ACYL-MALONYL CONDENSING ENZYME-RELATED"/>
    <property type="match status" value="1"/>
</dbReference>
<keyword evidence="1" id="KW-0812">Transmembrane</keyword>
<feature type="transmembrane region" description="Helical" evidence="1">
    <location>
        <begin position="366"/>
        <end position="387"/>
    </location>
</feature>
<dbReference type="GO" id="GO:0016020">
    <property type="term" value="C:membrane"/>
    <property type="evidence" value="ECO:0007669"/>
    <property type="project" value="InterPro"/>
</dbReference>
<keyword evidence="1" id="KW-0472">Membrane</keyword>
<dbReference type="InParanoid" id="Q23A98"/>
<feature type="transmembrane region" description="Helical" evidence="1">
    <location>
        <begin position="337"/>
        <end position="357"/>
    </location>
</feature>
<organism evidence="3 4">
    <name type="scientific">Tetrahymena thermophila (strain SB210)</name>
    <dbReference type="NCBI Taxonomy" id="312017"/>
    <lineage>
        <taxon>Eukaryota</taxon>
        <taxon>Sar</taxon>
        <taxon>Alveolata</taxon>
        <taxon>Ciliophora</taxon>
        <taxon>Intramacronucleata</taxon>
        <taxon>Oligohymenophorea</taxon>
        <taxon>Hymenostomatida</taxon>
        <taxon>Tetrahymenina</taxon>
        <taxon>Tetrahymenidae</taxon>
        <taxon>Tetrahymena</taxon>
    </lineage>
</organism>
<name>Q23A98_TETTS</name>
<dbReference type="Gene3D" id="1.10.3730.20">
    <property type="match status" value="1"/>
</dbReference>
<feature type="transmembrane region" description="Helical" evidence="1">
    <location>
        <begin position="193"/>
        <end position="211"/>
    </location>
</feature>
<feature type="transmembrane region" description="Helical" evidence="1">
    <location>
        <begin position="286"/>
        <end position="305"/>
    </location>
</feature>